<comment type="caution">
    <text evidence="3">The sequence shown here is derived from an EMBL/GenBank/DDBJ whole genome shotgun (WGS) entry which is preliminary data.</text>
</comment>
<gene>
    <name evidence="3" type="ORF">S06H3_02328</name>
</gene>
<dbReference type="AlphaFoldDB" id="X1K3N1"/>
<evidence type="ECO:0000256" key="2">
    <source>
        <dbReference type="SAM" id="Phobius"/>
    </source>
</evidence>
<keyword evidence="2" id="KW-1133">Transmembrane helix</keyword>
<feature type="transmembrane region" description="Helical" evidence="2">
    <location>
        <begin position="49"/>
        <end position="67"/>
    </location>
</feature>
<accession>X1K3N1</accession>
<keyword evidence="2" id="KW-0472">Membrane</keyword>
<evidence type="ECO:0000313" key="3">
    <source>
        <dbReference type="EMBL" id="GAI01143.1"/>
    </source>
</evidence>
<protein>
    <submittedName>
        <fullName evidence="3">Uncharacterized protein</fullName>
    </submittedName>
</protein>
<reference evidence="3" key="1">
    <citation type="journal article" date="2014" name="Front. Microbiol.">
        <title>High frequency of phylogenetically diverse reductive dehalogenase-homologous genes in deep subseafloor sedimentary metagenomes.</title>
        <authorList>
            <person name="Kawai M."/>
            <person name="Futagami T."/>
            <person name="Toyoda A."/>
            <person name="Takaki Y."/>
            <person name="Nishi S."/>
            <person name="Hori S."/>
            <person name="Arai W."/>
            <person name="Tsubouchi T."/>
            <person name="Morono Y."/>
            <person name="Uchiyama I."/>
            <person name="Ito T."/>
            <person name="Fujiyama A."/>
            <person name="Inagaki F."/>
            <person name="Takami H."/>
        </authorList>
    </citation>
    <scope>NUCLEOTIDE SEQUENCE</scope>
    <source>
        <strain evidence="3">Expedition CK06-06</strain>
    </source>
</reference>
<dbReference type="EMBL" id="BARV01000669">
    <property type="protein sequence ID" value="GAI01143.1"/>
    <property type="molecule type" value="Genomic_DNA"/>
</dbReference>
<proteinExistence type="predicted"/>
<evidence type="ECO:0000256" key="1">
    <source>
        <dbReference type="SAM" id="MobiDB-lite"/>
    </source>
</evidence>
<feature type="region of interest" description="Disordered" evidence="1">
    <location>
        <begin position="1"/>
        <end position="35"/>
    </location>
</feature>
<organism evidence="3">
    <name type="scientific">marine sediment metagenome</name>
    <dbReference type="NCBI Taxonomy" id="412755"/>
    <lineage>
        <taxon>unclassified sequences</taxon>
        <taxon>metagenomes</taxon>
        <taxon>ecological metagenomes</taxon>
    </lineage>
</organism>
<sequence length="70" mass="7529">MPTELIRRGYQATAPNPGTMSVDEGPTGPPTTTGNPNTFNISTFLNDNWQGILVGIGIAAFLFWIFGSKK</sequence>
<name>X1K3N1_9ZZZZ</name>
<keyword evidence="2" id="KW-0812">Transmembrane</keyword>